<dbReference type="EMBL" id="JAAYEE010000132">
    <property type="protein sequence ID" value="NLW35428.1"/>
    <property type="molecule type" value="Genomic_DNA"/>
</dbReference>
<dbReference type="SUPFAM" id="SSF50978">
    <property type="entry name" value="WD40 repeat-like"/>
    <property type="match status" value="1"/>
</dbReference>
<feature type="repeat" description="WD" evidence="3">
    <location>
        <begin position="125"/>
        <end position="167"/>
    </location>
</feature>
<dbReference type="PROSITE" id="PS00678">
    <property type="entry name" value="WD_REPEATS_1"/>
    <property type="match status" value="1"/>
</dbReference>
<feature type="repeat" description="WD" evidence="3">
    <location>
        <begin position="92"/>
        <end position="124"/>
    </location>
</feature>
<evidence type="ECO:0000313" key="6">
    <source>
        <dbReference type="Proteomes" id="UP000777265"/>
    </source>
</evidence>
<dbReference type="Gene3D" id="2.130.10.10">
    <property type="entry name" value="YVTN repeat-like/Quinoprotein amine dehydrogenase"/>
    <property type="match status" value="5"/>
</dbReference>
<dbReference type="PROSITE" id="PS50294">
    <property type="entry name" value="WD_REPEATS_REGION"/>
    <property type="match status" value="1"/>
</dbReference>
<feature type="repeat" description="WD" evidence="3">
    <location>
        <begin position="40"/>
        <end position="81"/>
    </location>
</feature>
<dbReference type="InterPro" id="IPR011047">
    <property type="entry name" value="Quinoprotein_ADH-like_sf"/>
</dbReference>
<dbReference type="InterPro" id="IPR019775">
    <property type="entry name" value="WD40_repeat_CS"/>
</dbReference>
<accession>A0A971M3M8</accession>
<dbReference type="PANTHER" id="PTHR19879">
    <property type="entry name" value="TRANSCRIPTION INITIATION FACTOR TFIID"/>
    <property type="match status" value="1"/>
</dbReference>
<evidence type="ECO:0000313" key="5">
    <source>
        <dbReference type="EMBL" id="NLW35428.1"/>
    </source>
</evidence>
<feature type="region of interest" description="Disordered" evidence="4">
    <location>
        <begin position="764"/>
        <end position="792"/>
    </location>
</feature>
<organism evidence="5 6">
    <name type="scientific">Syntrophorhabdus aromaticivorans</name>
    <dbReference type="NCBI Taxonomy" id="328301"/>
    <lineage>
        <taxon>Bacteria</taxon>
        <taxon>Pseudomonadati</taxon>
        <taxon>Thermodesulfobacteriota</taxon>
        <taxon>Syntrophorhabdia</taxon>
        <taxon>Syntrophorhabdales</taxon>
        <taxon>Syntrophorhabdaceae</taxon>
        <taxon>Syntrophorhabdus</taxon>
    </lineage>
</organism>
<keyword evidence="1 3" id="KW-0853">WD repeat</keyword>
<dbReference type="Proteomes" id="UP000777265">
    <property type="component" value="Unassembled WGS sequence"/>
</dbReference>
<proteinExistence type="predicted"/>
<evidence type="ECO:0000256" key="3">
    <source>
        <dbReference type="PROSITE-ProRule" id="PRU00221"/>
    </source>
</evidence>
<dbReference type="Pfam" id="PF00400">
    <property type="entry name" value="WD40"/>
    <property type="match status" value="6"/>
</dbReference>
<dbReference type="InterPro" id="IPR001680">
    <property type="entry name" value="WD40_rpt"/>
</dbReference>
<dbReference type="InterPro" id="IPR036322">
    <property type="entry name" value="WD40_repeat_dom_sf"/>
</dbReference>
<comment type="caution">
    <text evidence="5">The sequence shown here is derived from an EMBL/GenBank/DDBJ whole genome shotgun (WGS) entry which is preliminary data.</text>
</comment>
<protein>
    <submittedName>
        <fullName evidence="5">WD40 repeat domain-containing protein</fullName>
    </submittedName>
</protein>
<reference evidence="5" key="2">
    <citation type="submission" date="2020-01" db="EMBL/GenBank/DDBJ databases">
        <authorList>
            <person name="Campanaro S."/>
        </authorList>
    </citation>
    <scope>NUCLEOTIDE SEQUENCE</scope>
    <source>
        <strain evidence="5">AS06rmzACSIP_7</strain>
    </source>
</reference>
<dbReference type="CDD" id="cd00200">
    <property type="entry name" value="WD40"/>
    <property type="match status" value="2"/>
</dbReference>
<keyword evidence="2" id="KW-0677">Repeat</keyword>
<gene>
    <name evidence="5" type="ORF">GXY80_08105</name>
</gene>
<reference evidence="5" key="1">
    <citation type="journal article" date="2020" name="Biotechnol. Biofuels">
        <title>New insights from the biogas microbiome by comprehensive genome-resolved metagenomics of nearly 1600 species originating from multiple anaerobic digesters.</title>
        <authorList>
            <person name="Campanaro S."/>
            <person name="Treu L."/>
            <person name="Rodriguez-R L.M."/>
            <person name="Kovalovszki A."/>
            <person name="Ziels R.M."/>
            <person name="Maus I."/>
            <person name="Zhu X."/>
            <person name="Kougias P.G."/>
            <person name="Basile A."/>
            <person name="Luo G."/>
            <person name="Schluter A."/>
            <person name="Konstantinidis K.T."/>
            <person name="Angelidaki I."/>
        </authorList>
    </citation>
    <scope>NUCLEOTIDE SEQUENCE</scope>
    <source>
        <strain evidence="5">AS06rmzACSIP_7</strain>
    </source>
</reference>
<evidence type="ECO:0000256" key="1">
    <source>
        <dbReference type="ARBA" id="ARBA00022574"/>
    </source>
</evidence>
<dbReference type="PANTHER" id="PTHR19879:SF9">
    <property type="entry name" value="TRANSCRIPTION INITIATION FACTOR TFIID SUBUNIT 5"/>
    <property type="match status" value="1"/>
</dbReference>
<evidence type="ECO:0000256" key="4">
    <source>
        <dbReference type="SAM" id="MobiDB-lite"/>
    </source>
</evidence>
<evidence type="ECO:0000256" key="2">
    <source>
        <dbReference type="ARBA" id="ARBA00022737"/>
    </source>
</evidence>
<dbReference type="AlphaFoldDB" id="A0A971M3M8"/>
<dbReference type="SMART" id="SM00320">
    <property type="entry name" value="WD40"/>
    <property type="match status" value="12"/>
</dbReference>
<feature type="repeat" description="WD" evidence="3">
    <location>
        <begin position="514"/>
        <end position="555"/>
    </location>
</feature>
<sequence>MDRTIHMEQVSARSASALPRHIIRDILADFSHGTRIVHHIGTHLHQYRGIAITADGSRMVTTNLDRTACLWDVTSGQCLMIFRGHTGGICRSVTFTNDEKHIVTAADDGTLRMWDCATGRCILILDGHKGHVTAFAVSPDNRHIVSSKYEDRTVRVWSLPGGACERVATPAILPLEKMFVTKDGKTLVGVANDPDHESIVCRWSLPDLDNPFRFVRESRHNPLWDIALTGDEKLVIAMGSALHLFDIHTGDEEKVIPLNTYELNRVTVTADNRRLVAYCSPRTIRVVDRETGAIERSFYAGPENYDVSSIAITPDGKTLCTTMFPDRSCRVWDVGREKCIQTIKNPASAVIHLSMSRDGKHLAAVDEGGTAKIWNLIDGSHRTLSHDARGIAFLALPGLIATGHKDGRVCLWDDSGGKAEPVRVLKAHRGEISCLLPFRGGTRLATGAYDTVRLWDMESGDCLMTFSVPILVAALAIDEDAQRMAVGCTNSTHINVYDLRSGDRIAVLEDYNDLTGITPVIRHLHYLPGGQGLISCAGDGRVILWNPDTSEAMRTVEEPESAMIVQYFLGNSISLSIQKFFDTAICSMVVQNDGRHIVTGSGAGGIKRWDLKSGECERCHPEEGLAVKSVALSPDERTLFAAFSDGTVRIIDMGSAAVLCGLWNVEEGFFWFTPPDEHAPEGWVWTDREDLLHVVEEDNEGKVLGAIPFSDERRRAYIHTRNNAKMVPARLKGLDEYTRAVKPYILALTKKQQEVIARPFPMLPKGDGPAFDPETHLSRSGTVPGEKGGRNG</sequence>
<dbReference type="SUPFAM" id="SSF50998">
    <property type="entry name" value="Quinoprotein alcohol dehydrogenase-like"/>
    <property type="match status" value="1"/>
</dbReference>
<name>A0A971M3M8_9BACT</name>
<dbReference type="InterPro" id="IPR015943">
    <property type="entry name" value="WD40/YVTN_repeat-like_dom_sf"/>
</dbReference>
<dbReference type="PROSITE" id="PS50082">
    <property type="entry name" value="WD_REPEATS_2"/>
    <property type="match status" value="4"/>
</dbReference>